<protein>
    <submittedName>
        <fullName evidence="2">Uncharacterized protein</fullName>
    </submittedName>
</protein>
<feature type="transmembrane region" description="Helical" evidence="1">
    <location>
        <begin position="79"/>
        <end position="107"/>
    </location>
</feature>
<evidence type="ECO:0000313" key="2">
    <source>
        <dbReference type="EMBL" id="MDA0164279.1"/>
    </source>
</evidence>
<reference evidence="2" key="1">
    <citation type="submission" date="2022-10" db="EMBL/GenBank/DDBJ databases">
        <title>The WGS of Solirubrobacter ginsenosidimutans DSM 21036.</title>
        <authorList>
            <person name="Jiang Z."/>
        </authorList>
    </citation>
    <scope>NUCLEOTIDE SEQUENCE</scope>
    <source>
        <strain evidence="2">DSM 21036</strain>
    </source>
</reference>
<accession>A0A9X3S360</accession>
<proteinExistence type="predicted"/>
<name>A0A9X3S360_9ACTN</name>
<keyword evidence="1" id="KW-0472">Membrane</keyword>
<dbReference type="EMBL" id="JAPDOD010000032">
    <property type="protein sequence ID" value="MDA0164279.1"/>
    <property type="molecule type" value="Genomic_DNA"/>
</dbReference>
<dbReference type="RefSeq" id="WP_270043530.1">
    <property type="nucleotide sequence ID" value="NZ_JAPDOD010000032.1"/>
</dbReference>
<keyword evidence="1" id="KW-0812">Transmembrane</keyword>
<keyword evidence="1" id="KW-1133">Transmembrane helix</keyword>
<evidence type="ECO:0000256" key="1">
    <source>
        <dbReference type="SAM" id="Phobius"/>
    </source>
</evidence>
<gene>
    <name evidence="2" type="ORF">OM076_28675</name>
</gene>
<organism evidence="2 3">
    <name type="scientific">Solirubrobacter ginsenosidimutans</name>
    <dbReference type="NCBI Taxonomy" id="490573"/>
    <lineage>
        <taxon>Bacteria</taxon>
        <taxon>Bacillati</taxon>
        <taxon>Actinomycetota</taxon>
        <taxon>Thermoleophilia</taxon>
        <taxon>Solirubrobacterales</taxon>
        <taxon>Solirubrobacteraceae</taxon>
        <taxon>Solirubrobacter</taxon>
    </lineage>
</organism>
<dbReference type="Proteomes" id="UP001149140">
    <property type="component" value="Unassembled WGS sequence"/>
</dbReference>
<dbReference type="AlphaFoldDB" id="A0A9X3S360"/>
<feature type="transmembrane region" description="Helical" evidence="1">
    <location>
        <begin position="54"/>
        <end position="72"/>
    </location>
</feature>
<evidence type="ECO:0000313" key="3">
    <source>
        <dbReference type="Proteomes" id="UP001149140"/>
    </source>
</evidence>
<keyword evidence="3" id="KW-1185">Reference proteome</keyword>
<sequence>MRRETECVDAARAPRLNHRQGQAIGRLIPIATAALAAGEGERVGENVGRLLGGWARSLYVGVPALVALMFLLNRCFADLAVFLLAATLVGGFVLASAEVAGAIRGIWQTITG</sequence>
<comment type="caution">
    <text evidence="2">The sequence shown here is derived from an EMBL/GenBank/DDBJ whole genome shotgun (WGS) entry which is preliminary data.</text>
</comment>